<dbReference type="Proteomes" id="UP000237000">
    <property type="component" value="Unassembled WGS sequence"/>
</dbReference>
<accession>A0A2P5FPP1</accession>
<keyword evidence="2" id="KW-1185">Reference proteome</keyword>
<dbReference type="EMBL" id="JXTC01000017">
    <property type="protein sequence ID" value="PON99787.1"/>
    <property type="molecule type" value="Genomic_DNA"/>
</dbReference>
<proteinExistence type="predicted"/>
<evidence type="ECO:0000313" key="2">
    <source>
        <dbReference type="Proteomes" id="UP000237000"/>
    </source>
</evidence>
<dbReference type="AlphaFoldDB" id="A0A2P5FPP1"/>
<dbReference type="InParanoid" id="A0A2P5FPP1"/>
<reference evidence="2" key="1">
    <citation type="submission" date="2016-06" db="EMBL/GenBank/DDBJ databases">
        <title>Parallel loss of symbiosis genes in relatives of nitrogen-fixing non-legume Parasponia.</title>
        <authorList>
            <person name="Van Velzen R."/>
            <person name="Holmer R."/>
            <person name="Bu F."/>
            <person name="Rutten L."/>
            <person name="Van Zeijl A."/>
            <person name="Liu W."/>
            <person name="Santuari L."/>
            <person name="Cao Q."/>
            <person name="Sharma T."/>
            <person name="Shen D."/>
            <person name="Roswanjaya Y."/>
            <person name="Wardhani T."/>
            <person name="Kalhor M.S."/>
            <person name="Jansen J."/>
            <person name="Van den Hoogen J."/>
            <person name="Gungor B."/>
            <person name="Hartog M."/>
            <person name="Hontelez J."/>
            <person name="Verver J."/>
            <person name="Yang W.-C."/>
            <person name="Schijlen E."/>
            <person name="Repin R."/>
            <person name="Schilthuizen M."/>
            <person name="Schranz E."/>
            <person name="Heidstra R."/>
            <person name="Miyata K."/>
            <person name="Fedorova E."/>
            <person name="Kohlen W."/>
            <person name="Bisseling T."/>
            <person name="Smit S."/>
            <person name="Geurts R."/>
        </authorList>
    </citation>
    <scope>NUCLEOTIDE SEQUENCE [LARGE SCALE GENOMIC DNA]</scope>
    <source>
        <strain evidence="2">cv. RG33-2</strain>
    </source>
</reference>
<name>A0A2P5FPP1_TREOI</name>
<evidence type="ECO:0000313" key="1">
    <source>
        <dbReference type="EMBL" id="PON99787.1"/>
    </source>
</evidence>
<comment type="caution">
    <text evidence="1">The sequence shown here is derived from an EMBL/GenBank/DDBJ whole genome shotgun (WGS) entry which is preliminary data.</text>
</comment>
<gene>
    <name evidence="1" type="ORF">TorRG33x02_045520</name>
</gene>
<organism evidence="1 2">
    <name type="scientific">Trema orientale</name>
    <name type="common">Charcoal tree</name>
    <name type="synonym">Celtis orientalis</name>
    <dbReference type="NCBI Taxonomy" id="63057"/>
    <lineage>
        <taxon>Eukaryota</taxon>
        <taxon>Viridiplantae</taxon>
        <taxon>Streptophyta</taxon>
        <taxon>Embryophyta</taxon>
        <taxon>Tracheophyta</taxon>
        <taxon>Spermatophyta</taxon>
        <taxon>Magnoliopsida</taxon>
        <taxon>eudicotyledons</taxon>
        <taxon>Gunneridae</taxon>
        <taxon>Pentapetalae</taxon>
        <taxon>rosids</taxon>
        <taxon>fabids</taxon>
        <taxon>Rosales</taxon>
        <taxon>Cannabaceae</taxon>
        <taxon>Trema</taxon>
    </lineage>
</organism>
<sequence>MKEIISYTELICKHSAQNSPYPHQTLEQQARKYKQKSNFSTRITFTMLSHSHTLRCHLYFRGCYLGKEKEK</sequence>
<protein>
    <submittedName>
        <fullName evidence="1">Uncharacterized protein</fullName>
    </submittedName>
</protein>